<accession>X0UGG7</accession>
<proteinExistence type="predicted"/>
<sequence>MSCEEASKRLAEALNAYVQVEKELAPLVLSHIDTPELRAEPAVPDSENFERIEHLMREQEAAFERYQAALAAFMQARKAHHD</sequence>
<gene>
    <name evidence="1" type="ORF">S01H1_40268</name>
</gene>
<evidence type="ECO:0000313" key="1">
    <source>
        <dbReference type="EMBL" id="GAG04685.1"/>
    </source>
</evidence>
<organism evidence="1">
    <name type="scientific">marine sediment metagenome</name>
    <dbReference type="NCBI Taxonomy" id="412755"/>
    <lineage>
        <taxon>unclassified sequences</taxon>
        <taxon>metagenomes</taxon>
        <taxon>ecological metagenomes</taxon>
    </lineage>
</organism>
<dbReference type="EMBL" id="BARS01025486">
    <property type="protein sequence ID" value="GAG04685.1"/>
    <property type="molecule type" value="Genomic_DNA"/>
</dbReference>
<name>X0UGG7_9ZZZZ</name>
<protein>
    <submittedName>
        <fullName evidence="1">Uncharacterized protein</fullName>
    </submittedName>
</protein>
<comment type="caution">
    <text evidence="1">The sequence shown here is derived from an EMBL/GenBank/DDBJ whole genome shotgun (WGS) entry which is preliminary data.</text>
</comment>
<reference evidence="1" key="1">
    <citation type="journal article" date="2014" name="Front. Microbiol.">
        <title>High frequency of phylogenetically diverse reductive dehalogenase-homologous genes in deep subseafloor sedimentary metagenomes.</title>
        <authorList>
            <person name="Kawai M."/>
            <person name="Futagami T."/>
            <person name="Toyoda A."/>
            <person name="Takaki Y."/>
            <person name="Nishi S."/>
            <person name="Hori S."/>
            <person name="Arai W."/>
            <person name="Tsubouchi T."/>
            <person name="Morono Y."/>
            <person name="Uchiyama I."/>
            <person name="Ito T."/>
            <person name="Fujiyama A."/>
            <person name="Inagaki F."/>
            <person name="Takami H."/>
        </authorList>
    </citation>
    <scope>NUCLEOTIDE SEQUENCE</scope>
    <source>
        <strain evidence="1">Expedition CK06-06</strain>
    </source>
</reference>
<dbReference type="AlphaFoldDB" id="X0UGG7"/>